<organism evidence="1 2">
    <name type="scientific">Zophobas morio</name>
    <dbReference type="NCBI Taxonomy" id="2755281"/>
    <lineage>
        <taxon>Eukaryota</taxon>
        <taxon>Metazoa</taxon>
        <taxon>Ecdysozoa</taxon>
        <taxon>Arthropoda</taxon>
        <taxon>Hexapoda</taxon>
        <taxon>Insecta</taxon>
        <taxon>Pterygota</taxon>
        <taxon>Neoptera</taxon>
        <taxon>Endopterygota</taxon>
        <taxon>Coleoptera</taxon>
        <taxon>Polyphaga</taxon>
        <taxon>Cucujiformia</taxon>
        <taxon>Tenebrionidae</taxon>
        <taxon>Zophobas</taxon>
    </lineage>
</organism>
<name>A0AA38HN44_9CUCU</name>
<proteinExistence type="predicted"/>
<dbReference type="AlphaFoldDB" id="A0AA38HN44"/>
<dbReference type="EMBL" id="JALNTZ010000010">
    <property type="protein sequence ID" value="KAJ3640540.1"/>
    <property type="molecule type" value="Genomic_DNA"/>
</dbReference>
<sequence length="116" mass="13231">MVDQAGADQAVNRLFRKKTAPDQRVLNEQLDVTVKVHQGANLVFLDRNRKGFFALYDTDIETYDSGEPEPGEQNQLPSQIATLTLYEGRETLTLVCDSLLEKRNFITILIQFLESR</sequence>
<keyword evidence="2" id="KW-1185">Reference proteome</keyword>
<reference evidence="1" key="1">
    <citation type="journal article" date="2023" name="G3 (Bethesda)">
        <title>Whole genome assemblies of Zophobas morio and Tenebrio molitor.</title>
        <authorList>
            <person name="Kaur S."/>
            <person name="Stinson S.A."/>
            <person name="diCenzo G.C."/>
        </authorList>
    </citation>
    <scope>NUCLEOTIDE SEQUENCE</scope>
    <source>
        <strain evidence="1">QUZm001</strain>
    </source>
</reference>
<gene>
    <name evidence="1" type="ORF">Zmor_003833</name>
</gene>
<protein>
    <submittedName>
        <fullName evidence="1">Uncharacterized protein</fullName>
    </submittedName>
</protein>
<comment type="caution">
    <text evidence="1">The sequence shown here is derived from an EMBL/GenBank/DDBJ whole genome shotgun (WGS) entry which is preliminary data.</text>
</comment>
<evidence type="ECO:0000313" key="2">
    <source>
        <dbReference type="Proteomes" id="UP001168821"/>
    </source>
</evidence>
<dbReference type="Proteomes" id="UP001168821">
    <property type="component" value="Unassembled WGS sequence"/>
</dbReference>
<accession>A0AA38HN44</accession>
<evidence type="ECO:0000313" key="1">
    <source>
        <dbReference type="EMBL" id="KAJ3640540.1"/>
    </source>
</evidence>